<feature type="compositionally biased region" description="Pro residues" evidence="1">
    <location>
        <begin position="22"/>
        <end position="43"/>
    </location>
</feature>
<gene>
    <name evidence="2" type="ORF">LZC94_07560</name>
</gene>
<sequence length="289" mass="31710">MAQSEPANSPPPAAPAADNPAPSEPAAPAPAPAAAPAPAPEPAAPKSAAPSYFQFTEAEYLHGFFYREPFNPDHEIQKEVFTFQHYGEWALGRNFFFFDFLKSHGADGHANEVYGEAYASLTASKVFGTSLEAAIFQDINLTMGVNVGAKTNSSGPLIYLPGITTDWKLPGFAFFHVDTLLYIDQGRLGGSQYAQGCTQTTFQITPAWDLPFALGPARFSFQGFVDIIGAHGQCEVQVLAQPQLRFDIGNFFNAPDKLYVGTEFQYWLHKYGFKDVNEAHPQTLVVWRF</sequence>
<protein>
    <submittedName>
        <fullName evidence="2">Uncharacterized protein</fullName>
    </submittedName>
</protein>
<proteinExistence type="predicted"/>
<name>A0ABZ2M1P8_9BACT</name>
<reference evidence="2 3" key="1">
    <citation type="submission" date="2021-12" db="EMBL/GenBank/DDBJ databases">
        <title>Discovery of the Pendulisporaceae a myxobacterial family with distinct sporulation behavior and unique specialized metabolism.</title>
        <authorList>
            <person name="Garcia R."/>
            <person name="Popoff A."/>
            <person name="Bader C.D."/>
            <person name="Loehr J."/>
            <person name="Walesch S."/>
            <person name="Walt C."/>
            <person name="Boldt J."/>
            <person name="Bunk B."/>
            <person name="Haeckl F.J.F.P.J."/>
            <person name="Gunesch A.P."/>
            <person name="Birkelbach J."/>
            <person name="Nuebel U."/>
            <person name="Pietschmann T."/>
            <person name="Bach T."/>
            <person name="Mueller R."/>
        </authorList>
    </citation>
    <scope>NUCLEOTIDE SEQUENCE [LARGE SCALE GENOMIC DNA]</scope>
    <source>
        <strain evidence="2 3">MSr11954</strain>
    </source>
</reference>
<dbReference type="RefSeq" id="WP_394826754.1">
    <property type="nucleotide sequence ID" value="NZ_CP089984.1"/>
</dbReference>
<dbReference type="InterPro" id="IPR036777">
    <property type="entry name" value="Channel_Tsx-like_sf"/>
</dbReference>
<evidence type="ECO:0000313" key="3">
    <source>
        <dbReference type="Proteomes" id="UP001370348"/>
    </source>
</evidence>
<dbReference type="Proteomes" id="UP001370348">
    <property type="component" value="Chromosome"/>
</dbReference>
<dbReference type="EMBL" id="CP089984">
    <property type="protein sequence ID" value="WXB17124.1"/>
    <property type="molecule type" value="Genomic_DNA"/>
</dbReference>
<accession>A0ABZ2M1P8</accession>
<organism evidence="2 3">
    <name type="scientific">Pendulispora albinea</name>
    <dbReference type="NCBI Taxonomy" id="2741071"/>
    <lineage>
        <taxon>Bacteria</taxon>
        <taxon>Pseudomonadati</taxon>
        <taxon>Myxococcota</taxon>
        <taxon>Myxococcia</taxon>
        <taxon>Myxococcales</taxon>
        <taxon>Sorangiineae</taxon>
        <taxon>Pendulisporaceae</taxon>
        <taxon>Pendulispora</taxon>
    </lineage>
</organism>
<dbReference type="SUPFAM" id="SSF111364">
    <property type="entry name" value="Tsx-like channel"/>
    <property type="match status" value="1"/>
</dbReference>
<feature type="region of interest" description="Disordered" evidence="1">
    <location>
        <begin position="1"/>
        <end position="48"/>
    </location>
</feature>
<evidence type="ECO:0000256" key="1">
    <source>
        <dbReference type="SAM" id="MobiDB-lite"/>
    </source>
</evidence>
<dbReference type="Gene3D" id="2.40.230.20">
    <property type="entry name" value="Nucleoside-specific channel-forming protein, Tsx-like"/>
    <property type="match status" value="1"/>
</dbReference>
<evidence type="ECO:0000313" key="2">
    <source>
        <dbReference type="EMBL" id="WXB17124.1"/>
    </source>
</evidence>
<keyword evidence="3" id="KW-1185">Reference proteome</keyword>